<evidence type="ECO:0000256" key="4">
    <source>
        <dbReference type="ARBA" id="ARBA00010525"/>
    </source>
</evidence>
<evidence type="ECO:0000256" key="12">
    <source>
        <dbReference type="ARBA" id="ARBA00022801"/>
    </source>
</evidence>
<keyword evidence="9" id="KW-0812">Transmembrane</keyword>
<dbReference type="RefSeq" id="WP_004084935.1">
    <property type="nucleotide sequence ID" value="NZ_KB822507.1"/>
</dbReference>
<dbReference type="EMBL" id="AQFW01000027">
    <property type="protein sequence ID" value="EMZ36849.1"/>
    <property type="molecule type" value="Genomic_DNA"/>
</dbReference>
<dbReference type="GO" id="GO:0046872">
    <property type="term" value="F:metal ion binding"/>
    <property type="evidence" value="ECO:0007669"/>
    <property type="project" value="UniProtKB-KW"/>
</dbReference>
<keyword evidence="12" id="KW-0378">Hydrolase</keyword>
<keyword evidence="10 20" id="KW-0479">Metal-binding</keyword>
<dbReference type="PANTHER" id="PTHR40457">
    <property type="entry name" value="PHOSPHOLIPASE A1"/>
    <property type="match status" value="1"/>
</dbReference>
<feature type="active site" description="Nucleophile" evidence="19">
    <location>
        <position position="305"/>
    </location>
</feature>
<evidence type="ECO:0000256" key="6">
    <source>
        <dbReference type="ARBA" id="ARBA00013179"/>
    </source>
</evidence>
<proteinExistence type="inferred from homology"/>
<comment type="cofactor">
    <cofactor evidence="20">
        <name>Ca(2+)</name>
        <dbReference type="ChEBI" id="CHEBI:29108"/>
    </cofactor>
    <text evidence="20">Binds 1 Ca(2+) ion per monomer.</text>
</comment>
<name>N2BJ34_9HELI</name>
<comment type="subcellular location">
    <subcellularLocation>
        <location evidence="3">Cell outer membrane</location>
        <topology evidence="3">Multi-pass membrane protein</topology>
    </subcellularLocation>
</comment>
<feature type="binding site" description="in dimeric form" evidence="20">
    <location>
        <position position="329"/>
    </location>
    <ligand>
        <name>Ca(2+)</name>
        <dbReference type="ChEBI" id="CHEBI:29108"/>
        <label>1</label>
    </ligand>
</feature>
<keyword evidence="17" id="KW-0998">Cell outer membrane</keyword>
<comment type="caution">
    <text evidence="22">The sequence shown here is derived from an EMBL/GenBank/DDBJ whole genome shotgun (WGS) entry which is preliminary data.</text>
</comment>
<keyword evidence="16" id="KW-0472">Membrane</keyword>
<evidence type="ECO:0000256" key="21">
    <source>
        <dbReference type="SAM" id="SignalP"/>
    </source>
</evidence>
<dbReference type="AlphaFoldDB" id="N2BJ34"/>
<keyword evidence="14" id="KW-0442">Lipid degradation</keyword>
<organism evidence="22 23">
    <name type="scientific">Helicobacter bilis WiWa</name>
    <dbReference type="NCBI Taxonomy" id="1235804"/>
    <lineage>
        <taxon>Bacteria</taxon>
        <taxon>Pseudomonadati</taxon>
        <taxon>Campylobacterota</taxon>
        <taxon>Epsilonproteobacteria</taxon>
        <taxon>Campylobacterales</taxon>
        <taxon>Helicobacteraceae</taxon>
        <taxon>Helicobacter</taxon>
    </lineage>
</organism>
<evidence type="ECO:0000256" key="13">
    <source>
        <dbReference type="ARBA" id="ARBA00022837"/>
    </source>
</evidence>
<gene>
    <name evidence="22" type="ORF">C826_02328</name>
</gene>
<keyword evidence="13 20" id="KW-0106">Calcium</keyword>
<dbReference type="GO" id="GO:0009279">
    <property type="term" value="C:cell outer membrane"/>
    <property type="evidence" value="ECO:0007669"/>
    <property type="project" value="UniProtKB-SubCell"/>
</dbReference>
<reference evidence="22 23" key="1">
    <citation type="submission" date="2013-02" db="EMBL/GenBank/DDBJ databases">
        <title>The Genome Sequence of Helicobacter bilis WiWa.</title>
        <authorList>
            <consortium name="The Broad Institute Genome Sequencing Platform"/>
            <person name="Ward D."/>
            <person name="Overstreet A.-M.C."/>
            <person name="Ramer-Tait A.E."/>
            <person name="Phillips G.J."/>
            <person name="Wannemuehler M.J."/>
            <person name="Walker B."/>
            <person name="Young S.K."/>
            <person name="Zeng Q."/>
            <person name="Gargeya S."/>
            <person name="Fitzgerald M."/>
            <person name="Haas B."/>
            <person name="Abouelleil A."/>
            <person name="Alvarado L."/>
            <person name="Arachchi H.M."/>
            <person name="Berlin A.M."/>
            <person name="Chapman S.B."/>
            <person name="Dewar J."/>
            <person name="Goldberg J."/>
            <person name="Griggs A."/>
            <person name="Gujja S."/>
            <person name="Hansen M."/>
            <person name="Howarth C."/>
            <person name="Imamovic A."/>
            <person name="Larimer J."/>
            <person name="McCowan C."/>
            <person name="Murphy C."/>
            <person name="Neiman D."/>
            <person name="Pearson M."/>
            <person name="Priest M."/>
            <person name="Roberts A."/>
            <person name="Saif S."/>
            <person name="Shea T."/>
            <person name="Sisk P."/>
            <person name="Sykes S."/>
            <person name="Wortman J."/>
            <person name="Nusbaum C."/>
            <person name="Birren B."/>
        </authorList>
    </citation>
    <scope>NUCLEOTIDE SEQUENCE [LARGE SCALE GENOMIC DNA]</scope>
    <source>
        <strain evidence="22 23">WiWa</strain>
    </source>
</reference>
<feature type="binding site" description="in dimeric form" evidence="20">
    <location>
        <position position="264"/>
    </location>
    <ligand>
        <name>Ca(2+)</name>
        <dbReference type="ChEBI" id="CHEBI:29108"/>
        <label>1</label>
    </ligand>
</feature>
<evidence type="ECO:0000313" key="22">
    <source>
        <dbReference type="EMBL" id="EMZ36849.1"/>
    </source>
</evidence>
<dbReference type="Proteomes" id="UP000012527">
    <property type="component" value="Unassembled WGS sequence"/>
</dbReference>
<keyword evidence="8" id="KW-1134">Transmembrane beta strand</keyword>
<dbReference type="HOGENOM" id="CLU_608033_0_0_7"/>
<evidence type="ECO:0000256" key="10">
    <source>
        <dbReference type="ARBA" id="ARBA00022723"/>
    </source>
</evidence>
<evidence type="ECO:0000256" key="18">
    <source>
        <dbReference type="ARBA" id="ARBA00032375"/>
    </source>
</evidence>
<dbReference type="InterPro" id="IPR003187">
    <property type="entry name" value="PLipase_A1"/>
</dbReference>
<evidence type="ECO:0000256" key="20">
    <source>
        <dbReference type="PIRSR" id="PIRSR603187-2"/>
    </source>
</evidence>
<evidence type="ECO:0000256" key="19">
    <source>
        <dbReference type="PIRSR" id="PIRSR603187-1"/>
    </source>
</evidence>
<dbReference type="SUPFAM" id="SSF56931">
    <property type="entry name" value="Outer membrane phospholipase A (OMPLA)"/>
    <property type="match status" value="1"/>
</dbReference>
<evidence type="ECO:0000256" key="16">
    <source>
        <dbReference type="ARBA" id="ARBA00023136"/>
    </source>
</evidence>
<accession>N2BJ34</accession>
<evidence type="ECO:0000256" key="11">
    <source>
        <dbReference type="ARBA" id="ARBA00022729"/>
    </source>
</evidence>
<feature type="chain" id="PRO_5039929155" description="Phosphatidylcholine 1-acylhydrolase" evidence="21">
    <location>
        <begin position="23"/>
        <end position="453"/>
    </location>
</feature>
<evidence type="ECO:0000256" key="5">
    <source>
        <dbReference type="ARBA" id="ARBA00011702"/>
    </source>
</evidence>
<sequence length="453" mass="52533">MRIVRYAFYYFVLTYHILQAHANDHFMPWITSQNQLYIMGNMGSLDSKNHHTKQSEVSKDLESKKDFSPMAQNDKILVSLLTNHANKTTNSSGCSMALEALDGLWLNCDDRSYLSGMTIHHNSLNRPNCIDKGKSLQNLDSVNYALNPVAHPNLAQNLESKPENTTLTKLKNHFFDIDTYKERTKQAETTYTDFMRVLEHEGTYFVYSYSLPPFGIYGSNIPSELKFQVSFKVPLWRGAFWSKGSLFFAYTQTSWFQQFNFRYSNPVRDSNYKPSIFYSYPADWELFGGKGGKIKELRIGYLHFSNGVGGDECLRDSNRNPLTPEKCRSRSMGNRIMLELIWEKVVKNSTFGIHITAWPYIPKRKDNPDISLYMGYANARLYYKHKKHFLELHVAPIISDYTRYHGSLQLGYAYEVSKFFAVYGQYFYGYANSLYEYNIPTHRIGIGIRTTGF</sequence>
<comment type="catalytic activity">
    <reaction evidence="1">
        <text>a 1,2-diacyl-sn-glycero-3-phosphocholine + H2O = a 2-acyl-sn-glycero-3-phosphocholine + a fatty acid + H(+)</text>
        <dbReference type="Rhea" id="RHEA:18689"/>
        <dbReference type="ChEBI" id="CHEBI:15377"/>
        <dbReference type="ChEBI" id="CHEBI:15378"/>
        <dbReference type="ChEBI" id="CHEBI:28868"/>
        <dbReference type="ChEBI" id="CHEBI:57643"/>
        <dbReference type="ChEBI" id="CHEBI:57875"/>
        <dbReference type="EC" id="3.1.1.32"/>
    </reaction>
</comment>
<dbReference type="PRINTS" id="PR01486">
    <property type="entry name" value="PHPHLIPASEA1"/>
</dbReference>
<dbReference type="Pfam" id="PF02253">
    <property type="entry name" value="PLA1"/>
    <property type="match status" value="1"/>
</dbReference>
<dbReference type="InterPro" id="IPR036541">
    <property type="entry name" value="PLipase_A1_sf"/>
</dbReference>
<feature type="binding site" description="in dimeric form" evidence="20">
    <location>
        <position position="366"/>
    </location>
    <ligand>
        <name>Ca(2+)</name>
        <dbReference type="ChEBI" id="CHEBI:29108"/>
        <label>1</label>
    </ligand>
</feature>
<feature type="signal peptide" evidence="21">
    <location>
        <begin position="1"/>
        <end position="22"/>
    </location>
</feature>
<evidence type="ECO:0000256" key="7">
    <source>
        <dbReference type="ARBA" id="ARBA00013278"/>
    </source>
</evidence>
<comment type="subunit">
    <text evidence="5">Homodimer; dimerization is reversible, and the dimeric form is the active one.</text>
</comment>
<evidence type="ECO:0000256" key="2">
    <source>
        <dbReference type="ARBA" id="ARBA00001604"/>
    </source>
</evidence>
<comment type="catalytic activity">
    <reaction evidence="2">
        <text>a 1,2-diacyl-sn-glycero-3-phosphocholine + H2O = a 1-acyl-sn-glycero-3-phosphocholine + a fatty acid + H(+)</text>
        <dbReference type="Rhea" id="RHEA:15801"/>
        <dbReference type="ChEBI" id="CHEBI:15377"/>
        <dbReference type="ChEBI" id="CHEBI:15378"/>
        <dbReference type="ChEBI" id="CHEBI:28868"/>
        <dbReference type="ChEBI" id="CHEBI:57643"/>
        <dbReference type="ChEBI" id="CHEBI:58168"/>
        <dbReference type="EC" id="3.1.1.4"/>
    </reaction>
</comment>
<dbReference type="EC" id="3.1.1.4" evidence="7"/>
<dbReference type="EC" id="3.1.1.32" evidence="6"/>
<evidence type="ECO:0000256" key="1">
    <source>
        <dbReference type="ARBA" id="ARBA00000111"/>
    </source>
</evidence>
<comment type="similarity">
    <text evidence="4">Belongs to the phospholipase A1 family.</text>
</comment>
<evidence type="ECO:0000256" key="8">
    <source>
        <dbReference type="ARBA" id="ARBA00022452"/>
    </source>
</evidence>
<evidence type="ECO:0000313" key="23">
    <source>
        <dbReference type="Proteomes" id="UP000012527"/>
    </source>
</evidence>
<evidence type="ECO:0000256" key="17">
    <source>
        <dbReference type="ARBA" id="ARBA00023237"/>
    </source>
</evidence>
<dbReference type="GO" id="GO:0004623">
    <property type="term" value="F:phospholipase A2 activity"/>
    <property type="evidence" value="ECO:0007669"/>
    <property type="project" value="UniProtKB-EC"/>
</dbReference>
<keyword evidence="11 21" id="KW-0732">Signal</keyword>
<keyword evidence="15" id="KW-0443">Lipid metabolism</keyword>
<evidence type="ECO:0000256" key="9">
    <source>
        <dbReference type="ARBA" id="ARBA00022692"/>
    </source>
</evidence>
<dbReference type="GeneID" id="60656005"/>
<dbReference type="Gene3D" id="2.40.230.10">
    <property type="entry name" value="Phospholipase A1"/>
    <property type="match status" value="1"/>
</dbReference>
<evidence type="ECO:0000256" key="3">
    <source>
        <dbReference type="ARBA" id="ARBA00004571"/>
    </source>
</evidence>
<evidence type="ECO:0000256" key="14">
    <source>
        <dbReference type="ARBA" id="ARBA00022963"/>
    </source>
</evidence>
<dbReference type="PANTHER" id="PTHR40457:SF1">
    <property type="entry name" value="PHOSPHOLIPASE A1"/>
    <property type="match status" value="1"/>
</dbReference>
<feature type="binding site" description="in dimeric form" evidence="20">
    <location>
        <position position="315"/>
    </location>
    <ligand>
        <name>Ca(2+)</name>
        <dbReference type="ChEBI" id="CHEBI:29108"/>
        <label>1</label>
    </ligand>
</feature>
<dbReference type="GO" id="GO:0016042">
    <property type="term" value="P:lipid catabolic process"/>
    <property type="evidence" value="ECO:0007669"/>
    <property type="project" value="UniProtKB-KW"/>
</dbReference>
<protein>
    <recommendedName>
        <fullName evidence="18">Phosphatidylcholine 1-acylhydrolase</fullName>
        <ecNumber evidence="6">3.1.1.32</ecNumber>
        <ecNumber evidence="7">3.1.1.4</ecNumber>
    </recommendedName>
</protein>
<feature type="active site" description="Proton acceptor" evidence="19">
    <location>
        <position position="303"/>
    </location>
</feature>
<dbReference type="GO" id="GO:0008970">
    <property type="term" value="F:phospholipase A1 activity"/>
    <property type="evidence" value="ECO:0007669"/>
    <property type="project" value="UniProtKB-EC"/>
</dbReference>
<dbReference type="PATRIC" id="fig|1235804.3.peg.2554"/>
<evidence type="ECO:0000256" key="15">
    <source>
        <dbReference type="ARBA" id="ARBA00023098"/>
    </source>
</evidence>